<keyword evidence="4" id="KW-1185">Reference proteome</keyword>
<dbReference type="PANTHER" id="PTHR14024:SF49">
    <property type="entry name" value="LIPID STORAGE DROPLETS SURFACE-BINDING PROTEIN 1"/>
    <property type="match status" value="1"/>
</dbReference>
<dbReference type="SUPFAM" id="SSF109775">
    <property type="entry name" value="Mannose-6-phosphate receptor binding protein 1 (Tip47), C-terminal domain"/>
    <property type="match status" value="1"/>
</dbReference>
<protein>
    <submittedName>
        <fullName evidence="5">Uncharacterized protein LOC106473312</fullName>
    </submittedName>
</protein>
<dbReference type="Gene3D" id="1.20.120.340">
    <property type="entry name" value="Flagellar protein FliS"/>
    <property type="match status" value="1"/>
</dbReference>
<evidence type="ECO:0000256" key="3">
    <source>
        <dbReference type="ARBA" id="ARBA00022677"/>
    </source>
</evidence>
<comment type="subcellular location">
    <subcellularLocation>
        <location evidence="1">Lipid droplet</location>
    </subcellularLocation>
</comment>
<evidence type="ECO:0000313" key="5">
    <source>
        <dbReference type="RefSeq" id="XP_013789447.1"/>
    </source>
</evidence>
<name>A0ABM1BVG0_LIMPO</name>
<comment type="similarity">
    <text evidence="2">Belongs to the perilipin family.</text>
</comment>
<keyword evidence="3" id="KW-0551">Lipid droplet</keyword>
<evidence type="ECO:0000256" key="1">
    <source>
        <dbReference type="ARBA" id="ARBA00004502"/>
    </source>
</evidence>
<proteinExistence type="inferred from homology"/>
<dbReference type="PANTHER" id="PTHR14024">
    <property type="entry name" value="PERILIPIN"/>
    <property type="match status" value="1"/>
</dbReference>
<dbReference type="InterPro" id="IPR004279">
    <property type="entry name" value="Perilipin"/>
</dbReference>
<dbReference type="RefSeq" id="XP_013789447.1">
    <property type="nucleotide sequence ID" value="XM_013933993.2"/>
</dbReference>
<accession>A0ABM1BVG0</accession>
<evidence type="ECO:0000313" key="4">
    <source>
        <dbReference type="Proteomes" id="UP000694941"/>
    </source>
</evidence>
<organism evidence="4 5">
    <name type="scientific">Limulus polyphemus</name>
    <name type="common">Atlantic horseshoe crab</name>
    <dbReference type="NCBI Taxonomy" id="6850"/>
    <lineage>
        <taxon>Eukaryota</taxon>
        <taxon>Metazoa</taxon>
        <taxon>Ecdysozoa</taxon>
        <taxon>Arthropoda</taxon>
        <taxon>Chelicerata</taxon>
        <taxon>Merostomata</taxon>
        <taxon>Xiphosura</taxon>
        <taxon>Limulidae</taxon>
        <taxon>Limulus</taxon>
    </lineage>
</organism>
<dbReference type="Pfam" id="PF03036">
    <property type="entry name" value="Perilipin"/>
    <property type="match status" value="1"/>
</dbReference>
<evidence type="ECO:0000256" key="2">
    <source>
        <dbReference type="ARBA" id="ARBA00006311"/>
    </source>
</evidence>
<gene>
    <name evidence="5" type="primary">LOC106473312</name>
</gene>
<reference evidence="5" key="1">
    <citation type="submission" date="2025-08" db="UniProtKB">
        <authorList>
            <consortium name="RefSeq"/>
        </authorList>
    </citation>
    <scope>IDENTIFICATION</scope>
    <source>
        <tissue evidence="5">Muscle</tissue>
    </source>
</reference>
<dbReference type="Proteomes" id="UP000694941">
    <property type="component" value="Unplaced"/>
</dbReference>
<dbReference type="GeneID" id="106473312"/>
<sequence>MKDGMFQKTSQLFVTLYGNAVVNMLDKALEVAEQNVDYYLPPIEDEENVERKDNDVAIERIGQLYSKIRERFYLNVTAKLQNAQMQSWETVSKLNFTITLMQYARENVDSVNQILHQTKDSLQKNASWLWEELNKLDPSVKPSTVVERVLYLARQLTRQLVTSYNSLAPISQLLPVTLQQNLDSAQKYSLYVYNQLHEAKDLNEMSSVMVTELKQNLLYLETCILNMLDYTFLHKLSSPEVDEEETEVVPTS</sequence>